<gene>
    <name evidence="1" type="ORF">M2280_000535</name>
</gene>
<proteinExistence type="predicted"/>
<protein>
    <submittedName>
        <fullName evidence="1">Uncharacterized protein</fullName>
    </submittedName>
</protein>
<evidence type="ECO:0000313" key="2">
    <source>
        <dbReference type="Proteomes" id="UP001160334"/>
    </source>
</evidence>
<reference evidence="1 2" key="1">
    <citation type="submission" date="2023-04" db="EMBL/GenBank/DDBJ databases">
        <title>Forest soil microbial communities from Buena Vista Peninsula, Colon Province, Panama.</title>
        <authorList>
            <person name="Bouskill N."/>
        </authorList>
    </citation>
    <scope>NUCLEOTIDE SEQUENCE [LARGE SCALE GENOMIC DNA]</scope>
    <source>
        <strain evidence="1 2">CFH S0262</strain>
    </source>
</reference>
<evidence type="ECO:0000313" key="1">
    <source>
        <dbReference type="EMBL" id="MDH6279330.1"/>
    </source>
</evidence>
<name>A0ABT6M4V0_9NOCA</name>
<dbReference type="EMBL" id="JARXVC010000001">
    <property type="protein sequence ID" value="MDH6279330.1"/>
    <property type="molecule type" value="Genomic_DNA"/>
</dbReference>
<dbReference type="Proteomes" id="UP001160334">
    <property type="component" value="Unassembled WGS sequence"/>
</dbReference>
<dbReference type="RefSeq" id="WP_280758698.1">
    <property type="nucleotide sequence ID" value="NZ_JARXVC010000001.1"/>
</dbReference>
<comment type="caution">
    <text evidence="1">The sequence shown here is derived from an EMBL/GenBank/DDBJ whole genome shotgun (WGS) entry which is preliminary data.</text>
</comment>
<organism evidence="1 2">
    <name type="scientific">Prescottella agglutinans</name>
    <dbReference type="NCBI Taxonomy" id="1644129"/>
    <lineage>
        <taxon>Bacteria</taxon>
        <taxon>Bacillati</taxon>
        <taxon>Actinomycetota</taxon>
        <taxon>Actinomycetes</taxon>
        <taxon>Mycobacteriales</taxon>
        <taxon>Nocardiaceae</taxon>
        <taxon>Prescottella</taxon>
    </lineage>
</organism>
<sequence length="101" mass="10594">MSTATELATDLGGYAGQANLYQLDPPLFGNEYVVVWTQSFGTPEAVIVAAHSSGAARTLNRLPGSYVGSEVTHSGALWLAGYDVVVPEPETLPEENPEATA</sequence>
<accession>A0ABT6M4V0</accession>
<keyword evidence="2" id="KW-1185">Reference proteome</keyword>